<accession>A0A0N1ERH9</accession>
<reference evidence="9 10" key="1">
    <citation type="submission" date="2015-08" db="EMBL/GenBank/DDBJ databases">
        <title>Draft Genome Sequence of Pseudoalteromonas porphyrae UCD-SED14.</title>
        <authorList>
            <person name="Coil D.A."/>
            <person name="Jospin G."/>
            <person name="Lee R.D."/>
            <person name="Eisen J.A."/>
        </authorList>
    </citation>
    <scope>NUCLEOTIDE SEQUENCE [LARGE SCALE GENOMIC DNA]</scope>
    <source>
        <strain evidence="9 10">UCD-SED14</strain>
    </source>
</reference>
<dbReference type="InterPro" id="IPR006171">
    <property type="entry name" value="TOPRIM_dom"/>
</dbReference>
<dbReference type="InterPro" id="IPR000093">
    <property type="entry name" value="DNA_Rcmb_RecR"/>
</dbReference>
<dbReference type="RefSeq" id="WP_054205762.1">
    <property type="nucleotide sequence ID" value="NZ_LHPH01000017.1"/>
</dbReference>
<dbReference type="PANTHER" id="PTHR30446:SF0">
    <property type="entry name" value="RECOMBINATION PROTEIN RECR"/>
    <property type="match status" value="1"/>
</dbReference>
<dbReference type="AlphaFoldDB" id="A0A0N1ERH9"/>
<dbReference type="Proteomes" id="UP000037848">
    <property type="component" value="Unassembled WGS sequence"/>
</dbReference>
<gene>
    <name evidence="7 9" type="primary">recR</name>
    <name evidence="9" type="ORF">ADS77_14480</name>
</gene>
<name>A0A0N1ERH9_9GAMM</name>
<dbReference type="GO" id="GO:0003677">
    <property type="term" value="F:DNA binding"/>
    <property type="evidence" value="ECO:0007669"/>
    <property type="project" value="UniProtKB-UniRule"/>
</dbReference>
<comment type="caution">
    <text evidence="9">The sequence shown here is derived from an EMBL/GenBank/DDBJ whole genome shotgun (WGS) entry which is preliminary data.</text>
</comment>
<organism evidence="9 10">
    <name type="scientific">Pseudoalteromonas porphyrae</name>
    <dbReference type="NCBI Taxonomy" id="187330"/>
    <lineage>
        <taxon>Bacteria</taxon>
        <taxon>Pseudomonadati</taxon>
        <taxon>Pseudomonadota</taxon>
        <taxon>Gammaproteobacteria</taxon>
        <taxon>Alteromonadales</taxon>
        <taxon>Pseudoalteromonadaceae</taxon>
        <taxon>Pseudoalteromonas</taxon>
    </lineage>
</organism>
<evidence type="ECO:0000256" key="3">
    <source>
        <dbReference type="ARBA" id="ARBA00022771"/>
    </source>
</evidence>
<dbReference type="STRING" id="187330.AMS58_14540"/>
<evidence type="ECO:0000256" key="2">
    <source>
        <dbReference type="ARBA" id="ARBA00022763"/>
    </source>
</evidence>
<dbReference type="EMBL" id="LHPH01000017">
    <property type="protein sequence ID" value="KPH61563.1"/>
    <property type="molecule type" value="Genomic_DNA"/>
</dbReference>
<dbReference type="SUPFAM" id="SSF111304">
    <property type="entry name" value="Recombination protein RecR"/>
    <property type="match status" value="1"/>
</dbReference>
<dbReference type="FunFam" id="1.10.8.420:FF:000001">
    <property type="entry name" value="Recombination protein RecR"/>
    <property type="match status" value="1"/>
</dbReference>
<dbReference type="PROSITE" id="PS50880">
    <property type="entry name" value="TOPRIM"/>
    <property type="match status" value="1"/>
</dbReference>
<dbReference type="PATRIC" id="fig|187330.3.peg.1324"/>
<evidence type="ECO:0000256" key="6">
    <source>
        <dbReference type="ARBA" id="ARBA00023204"/>
    </source>
</evidence>
<dbReference type="Gene3D" id="3.40.1360.10">
    <property type="match status" value="1"/>
</dbReference>
<dbReference type="Pfam" id="PF21176">
    <property type="entry name" value="RecR_HhH"/>
    <property type="match status" value="1"/>
</dbReference>
<keyword evidence="1 7" id="KW-0479">Metal-binding</keyword>
<feature type="zinc finger region" description="C4-type" evidence="7">
    <location>
        <begin position="57"/>
        <end position="72"/>
    </location>
</feature>
<dbReference type="GO" id="GO:0006281">
    <property type="term" value="P:DNA repair"/>
    <property type="evidence" value="ECO:0007669"/>
    <property type="project" value="UniProtKB-UniRule"/>
</dbReference>
<dbReference type="InterPro" id="IPR034137">
    <property type="entry name" value="TOPRIM_RecR"/>
</dbReference>
<comment type="function">
    <text evidence="7">May play a role in DNA repair. It seems to be involved in an RecBC-independent recombinational process of DNA repair. It may act with RecF and RecO.</text>
</comment>
<keyword evidence="5 7" id="KW-0233">DNA recombination</keyword>
<dbReference type="Pfam" id="PF13662">
    <property type="entry name" value="Toprim_4"/>
    <property type="match status" value="1"/>
</dbReference>
<dbReference type="FunFam" id="3.40.1360.10:FF:000001">
    <property type="entry name" value="Recombination protein RecR"/>
    <property type="match status" value="1"/>
</dbReference>
<dbReference type="InterPro" id="IPR023627">
    <property type="entry name" value="Rcmb_RecR"/>
</dbReference>
<evidence type="ECO:0000256" key="7">
    <source>
        <dbReference type="HAMAP-Rule" id="MF_00017"/>
    </source>
</evidence>
<dbReference type="NCBIfam" id="TIGR00615">
    <property type="entry name" value="recR"/>
    <property type="match status" value="1"/>
</dbReference>
<dbReference type="CDD" id="cd01025">
    <property type="entry name" value="TOPRIM_recR"/>
    <property type="match status" value="1"/>
</dbReference>
<evidence type="ECO:0000313" key="9">
    <source>
        <dbReference type="EMBL" id="KPH61563.1"/>
    </source>
</evidence>
<comment type="similarity">
    <text evidence="7">Belongs to the RecR family.</text>
</comment>
<keyword evidence="3 7" id="KW-0863">Zinc-finger</keyword>
<evidence type="ECO:0000259" key="8">
    <source>
        <dbReference type="PROSITE" id="PS50880"/>
    </source>
</evidence>
<dbReference type="OrthoDB" id="9802672at2"/>
<evidence type="ECO:0000256" key="5">
    <source>
        <dbReference type="ARBA" id="ARBA00023172"/>
    </source>
</evidence>
<dbReference type="Pfam" id="PF02132">
    <property type="entry name" value="RecR_ZnF"/>
    <property type="match status" value="1"/>
</dbReference>
<dbReference type="Gene3D" id="1.10.8.420">
    <property type="entry name" value="RecR Domain 1"/>
    <property type="match status" value="1"/>
</dbReference>
<keyword evidence="4 7" id="KW-0862">Zinc</keyword>
<dbReference type="SMART" id="SM00493">
    <property type="entry name" value="TOPRIM"/>
    <property type="match status" value="1"/>
</dbReference>
<dbReference type="PROSITE" id="PS01300">
    <property type="entry name" value="RECR"/>
    <property type="match status" value="1"/>
</dbReference>
<dbReference type="Gene3D" id="6.10.250.240">
    <property type="match status" value="1"/>
</dbReference>
<sequence length="202" mass="21862">MQLSESLSQLIEALRCLPGIGPKSAQRIAFHLLERDRKGGSQLGNALTKAMTAIGHCQSCRTFAEQPHCDICLSIKRQDSGVLCVVESPTDVLAIEQTGQYQGLYFVLMGHLSPIDGIGPNEIGLDTLEKKLQQGGINEVILATNPTVEGETTAHYIAQLCHRYKVEASRIAHGIPVGGELDLLDGMTLMHAFSGRRAVTEN</sequence>
<dbReference type="Pfam" id="PF21175">
    <property type="entry name" value="RecR_C"/>
    <property type="match status" value="1"/>
</dbReference>
<keyword evidence="6 7" id="KW-0234">DNA repair</keyword>
<proteinExistence type="inferred from homology"/>
<dbReference type="GO" id="GO:0006310">
    <property type="term" value="P:DNA recombination"/>
    <property type="evidence" value="ECO:0007669"/>
    <property type="project" value="UniProtKB-UniRule"/>
</dbReference>
<evidence type="ECO:0000256" key="1">
    <source>
        <dbReference type="ARBA" id="ARBA00022723"/>
    </source>
</evidence>
<dbReference type="GO" id="GO:0008270">
    <property type="term" value="F:zinc ion binding"/>
    <property type="evidence" value="ECO:0007669"/>
    <property type="project" value="UniProtKB-KW"/>
</dbReference>
<evidence type="ECO:0000256" key="4">
    <source>
        <dbReference type="ARBA" id="ARBA00022833"/>
    </source>
</evidence>
<dbReference type="InterPro" id="IPR015967">
    <property type="entry name" value="Rcmb_RecR_Znf"/>
</dbReference>
<keyword evidence="10" id="KW-1185">Reference proteome</keyword>
<protein>
    <recommendedName>
        <fullName evidence="7">Recombination protein RecR</fullName>
    </recommendedName>
</protein>
<dbReference type="HAMAP" id="MF_00017">
    <property type="entry name" value="RecR"/>
    <property type="match status" value="1"/>
</dbReference>
<feature type="domain" description="Toprim" evidence="8">
    <location>
        <begin position="81"/>
        <end position="176"/>
    </location>
</feature>
<dbReference type="PANTHER" id="PTHR30446">
    <property type="entry name" value="RECOMBINATION PROTEIN RECR"/>
    <property type="match status" value="1"/>
</dbReference>
<evidence type="ECO:0000313" key="10">
    <source>
        <dbReference type="Proteomes" id="UP000037848"/>
    </source>
</evidence>
<keyword evidence="2 7" id="KW-0227">DNA damage</keyword>